<dbReference type="GO" id="GO:0043565">
    <property type="term" value="F:sequence-specific DNA binding"/>
    <property type="evidence" value="ECO:0007669"/>
    <property type="project" value="InterPro"/>
</dbReference>
<name>A0A1G8BAS4_9SPHI</name>
<feature type="domain" description="Histidine kinase" evidence="16">
    <location>
        <begin position="867"/>
        <end position="1088"/>
    </location>
</feature>
<dbReference type="Gene3D" id="1.10.287.130">
    <property type="match status" value="1"/>
</dbReference>
<dbReference type="PANTHER" id="PTHR43547:SF2">
    <property type="entry name" value="HYBRID SIGNAL TRANSDUCTION HISTIDINE KINASE C"/>
    <property type="match status" value="1"/>
</dbReference>
<keyword evidence="19" id="KW-1185">Reference proteome</keyword>
<dbReference type="PROSITE" id="PS50110">
    <property type="entry name" value="RESPONSE_REGULATORY"/>
    <property type="match status" value="1"/>
</dbReference>
<dbReference type="FunFam" id="3.30.565.10:FF:000037">
    <property type="entry name" value="Hybrid sensor histidine kinase/response regulator"/>
    <property type="match status" value="1"/>
</dbReference>
<feature type="domain" description="Response regulatory" evidence="17">
    <location>
        <begin position="1121"/>
        <end position="1236"/>
    </location>
</feature>
<evidence type="ECO:0000256" key="8">
    <source>
        <dbReference type="ARBA" id="ARBA00023012"/>
    </source>
</evidence>
<evidence type="ECO:0000256" key="9">
    <source>
        <dbReference type="ARBA" id="ARBA00023015"/>
    </source>
</evidence>
<dbReference type="FunFam" id="2.60.40.10:FF:000791">
    <property type="entry name" value="Two-component system sensor histidine kinase/response regulator"/>
    <property type="match status" value="1"/>
</dbReference>
<keyword evidence="7" id="KW-0067">ATP-binding</keyword>
<feature type="modified residue" description="4-aspartylphosphate" evidence="12">
    <location>
        <position position="1169"/>
    </location>
</feature>
<dbReference type="Gene3D" id="2.60.40.10">
    <property type="entry name" value="Immunoglobulins"/>
    <property type="match status" value="1"/>
</dbReference>
<dbReference type="InterPro" id="IPR011110">
    <property type="entry name" value="Reg_prop"/>
</dbReference>
<dbReference type="PROSITE" id="PS01124">
    <property type="entry name" value="HTH_ARAC_FAMILY_2"/>
    <property type="match status" value="1"/>
</dbReference>
<dbReference type="Gene3D" id="3.40.50.2300">
    <property type="match status" value="1"/>
</dbReference>
<keyword evidence="4" id="KW-0808">Transferase</keyword>
<keyword evidence="5" id="KW-0547">Nucleotide-binding</keyword>
<dbReference type="PROSITE" id="PS50109">
    <property type="entry name" value="HIS_KIN"/>
    <property type="match status" value="1"/>
</dbReference>
<dbReference type="Pfam" id="PF07494">
    <property type="entry name" value="Reg_prop"/>
    <property type="match status" value="8"/>
</dbReference>
<dbReference type="GO" id="GO:0003700">
    <property type="term" value="F:DNA-binding transcription factor activity"/>
    <property type="evidence" value="ECO:0007669"/>
    <property type="project" value="InterPro"/>
</dbReference>
<dbReference type="InterPro" id="IPR009057">
    <property type="entry name" value="Homeodomain-like_sf"/>
</dbReference>
<keyword evidence="9" id="KW-0805">Transcription regulation</keyword>
<dbReference type="InterPro" id="IPR036890">
    <property type="entry name" value="HATPase_C_sf"/>
</dbReference>
<dbReference type="PROSITE" id="PS00041">
    <property type="entry name" value="HTH_ARAC_FAMILY_1"/>
    <property type="match status" value="1"/>
</dbReference>
<keyword evidence="13" id="KW-1133">Transmembrane helix</keyword>
<dbReference type="InterPro" id="IPR018062">
    <property type="entry name" value="HTH_AraC-typ_CS"/>
</dbReference>
<evidence type="ECO:0000256" key="6">
    <source>
        <dbReference type="ARBA" id="ARBA00022777"/>
    </source>
</evidence>
<keyword evidence="14" id="KW-0732">Signal</keyword>
<evidence type="ECO:0000256" key="13">
    <source>
        <dbReference type="SAM" id="Phobius"/>
    </source>
</evidence>
<dbReference type="SUPFAM" id="SSF55874">
    <property type="entry name" value="ATPase domain of HSP90 chaperone/DNA topoisomerase II/histidine kinase"/>
    <property type="match status" value="1"/>
</dbReference>
<dbReference type="CDD" id="cd17574">
    <property type="entry name" value="REC_OmpR"/>
    <property type="match status" value="1"/>
</dbReference>
<keyword evidence="11" id="KW-0804">Transcription</keyword>
<dbReference type="Pfam" id="PF00072">
    <property type="entry name" value="Response_reg"/>
    <property type="match status" value="1"/>
</dbReference>
<comment type="catalytic activity">
    <reaction evidence="1">
        <text>ATP + protein L-histidine = ADP + protein N-phospho-L-histidine.</text>
        <dbReference type="EC" id="2.7.13.3"/>
    </reaction>
</comment>
<keyword evidence="10" id="KW-0238">DNA-binding</keyword>
<feature type="chain" id="PRO_5011764235" description="histidine kinase" evidence="14">
    <location>
        <begin position="23"/>
        <end position="1380"/>
    </location>
</feature>
<evidence type="ECO:0000256" key="1">
    <source>
        <dbReference type="ARBA" id="ARBA00000085"/>
    </source>
</evidence>
<accession>A0A1G8BAS4</accession>
<dbReference type="EC" id="2.7.13.3" evidence="2"/>
<sequence length="1380" mass="154746">MLKFKSCYILTCLLFLCVPSQIYGQAAINFTSITIKEGLSSNTVNTIIKDRFGLMWFGTGNGLNKFDGSNFVIYRHGASGNSIPSNEVLSMFEDKSGRIWVGTSGGGLSYYNRKFDRFEPFRGDGSWPEISDISVRAICQDHQGKLWVGTYEDLRIIDPKTGRITPVKIPEPDKKDAGAFVVLSLFEDSRQRMWVGTNYGLYLYEWSSNSFKRFSHNEQDRYVLSNNTVKAIIEDRKGSIWFGTYDGLNKWTDDGHFEIFRSGNQSPLGLDNNAIFTMCLAKDGKIWIGTEGGVNLFDPQLEVFQQLTADPRNAGSLKSNSIRSIFIDPAGIYWVGTFTEGIGKYDPHLALFNHKKSDPFDPLGLKSPLVTAFAECSSGDIFVGTDAGIALLDKKTGLLHSYDIQSKLKRRGSSLAVTSLYIDRKGNLWAGTYHNGLFRIDTATHRYVQYTADGNGHGICSNDITCINADASGRIWIGTLGRGIDIYDENSQSFSHLTSQNGAGGQSRSLPVNGFISSVIPGRDGRMWIASMGTGIVVLDTEHQKWTHYNKKNSALADDVVLNLFVTNDGSVWSGTKQGISYFDENQKKFISYGEDQGLANSFVKLILQDDKGFLWLSTDRGISSFDYKRRVFRNFTNENGVQQGAFSSGSGIKTRDGNLYFGGQDGFNFFNPSRLPVVSRPGRVILSNLTVDNAIVNPGNESPIHEHISTAKEVTLKYGQNFSIGYVALDYTSPKQNLYAYRLKGFDKAWNYVQNIRTASYTNIDPGTYSFEVMASKDENHWNNPVTTIRITILPPFWRTVYAYIAYVVILGSALFFIRRRGIQKIRRQFEQAQEKLQVSQLIEQERREAERLHELDVLKIKFLTDLSHEFRTPVSLILAPVEKLLEKSVPGNDIEDLKMINRNGRRLLNLVNQLLDFRKMEEQKLKLSLSAGEIMSFITESCEAFQDLALKKQVTLEVDVQQEEVRAYFDPDKLERVIFNLLSNAFKFTPAGGVVSVSARTEKSSLLSTGLLLKVTDTGIGIQADDLEKIFERFYQSRQSSAIVNQGTGIGLSITKEFVELHGGTIQAESIAGQGTSFLVRLPLTAAVEAGTCETPPVSNGKNVKDRQTGNENPELKPTVLLVEDNDEFRSYLSDHLKKYYHIIEAAHGKEGWQKTLGAHVNLVVSDINMPHMDGIELSKKIKADKRTCHTPVILLTATTGEEHQLKGLKTGANDYLTKPFNFQILQTKIDNLLDLNKNLKDTYSRQIQMVSPQVEMESADVKLLNSIMKYIEDQLSEPGLSVEELSRHVGMSRGSLYYKLLEITGQTPVEYIRNVKLDKAAQLLEISDYNVAQIAYITGFGTPSYFSRIFKTRFGMLPSEYMIIKRNMSKNKPTPAI</sequence>
<dbReference type="SMART" id="SM00387">
    <property type="entry name" value="HATPase_c"/>
    <property type="match status" value="1"/>
</dbReference>
<gene>
    <name evidence="18" type="ORF">SAMN05192573_108205</name>
</gene>
<evidence type="ECO:0000256" key="4">
    <source>
        <dbReference type="ARBA" id="ARBA00022679"/>
    </source>
</evidence>
<keyword evidence="6 18" id="KW-0418">Kinase</keyword>
<keyword evidence="13" id="KW-0812">Transmembrane</keyword>
<keyword evidence="3 12" id="KW-0597">Phosphoprotein</keyword>
<evidence type="ECO:0000259" key="16">
    <source>
        <dbReference type="PROSITE" id="PS50109"/>
    </source>
</evidence>
<dbReference type="InterPro" id="IPR018060">
    <property type="entry name" value="HTH_AraC"/>
</dbReference>
<dbReference type="FunFam" id="1.10.287.130:FF:000045">
    <property type="entry name" value="Two-component system sensor histidine kinase/response regulator"/>
    <property type="match status" value="1"/>
</dbReference>
<dbReference type="Pfam" id="PF02518">
    <property type="entry name" value="HATPase_c"/>
    <property type="match status" value="1"/>
</dbReference>
<keyword evidence="13" id="KW-0472">Membrane</keyword>
<dbReference type="GO" id="GO:0005524">
    <property type="term" value="F:ATP binding"/>
    <property type="evidence" value="ECO:0007669"/>
    <property type="project" value="UniProtKB-KW"/>
</dbReference>
<reference evidence="19" key="1">
    <citation type="submission" date="2016-10" db="EMBL/GenBank/DDBJ databases">
        <authorList>
            <person name="Varghese N."/>
            <person name="Submissions S."/>
        </authorList>
    </citation>
    <scope>NUCLEOTIDE SEQUENCE [LARGE SCALE GENOMIC DNA]</scope>
    <source>
        <strain evidence="19">Gh-67</strain>
    </source>
</reference>
<evidence type="ECO:0000256" key="7">
    <source>
        <dbReference type="ARBA" id="ARBA00022840"/>
    </source>
</evidence>
<evidence type="ECO:0000259" key="15">
    <source>
        <dbReference type="PROSITE" id="PS01124"/>
    </source>
</evidence>
<evidence type="ECO:0000256" key="10">
    <source>
        <dbReference type="ARBA" id="ARBA00023125"/>
    </source>
</evidence>
<evidence type="ECO:0000256" key="3">
    <source>
        <dbReference type="ARBA" id="ARBA00022553"/>
    </source>
</evidence>
<dbReference type="Pfam" id="PF12833">
    <property type="entry name" value="HTH_18"/>
    <property type="match status" value="1"/>
</dbReference>
<evidence type="ECO:0000256" key="14">
    <source>
        <dbReference type="SAM" id="SignalP"/>
    </source>
</evidence>
<dbReference type="SUPFAM" id="SSF47384">
    <property type="entry name" value="Homodimeric domain of signal transducing histidine kinase"/>
    <property type="match status" value="1"/>
</dbReference>
<dbReference type="Gene3D" id="1.10.10.60">
    <property type="entry name" value="Homeodomain-like"/>
    <property type="match status" value="2"/>
</dbReference>
<evidence type="ECO:0000256" key="5">
    <source>
        <dbReference type="ARBA" id="ARBA00022741"/>
    </source>
</evidence>
<evidence type="ECO:0000313" key="18">
    <source>
        <dbReference type="EMBL" id="SDH30352.1"/>
    </source>
</evidence>
<dbReference type="SMART" id="SM00342">
    <property type="entry name" value="HTH_ARAC"/>
    <property type="match status" value="1"/>
</dbReference>
<evidence type="ECO:0000313" key="19">
    <source>
        <dbReference type="Proteomes" id="UP000199705"/>
    </source>
</evidence>
<dbReference type="Gene3D" id="2.130.10.10">
    <property type="entry name" value="YVTN repeat-like/Quinoprotein amine dehydrogenase"/>
    <property type="match status" value="3"/>
</dbReference>
<dbReference type="InterPro" id="IPR005467">
    <property type="entry name" value="His_kinase_dom"/>
</dbReference>
<feature type="domain" description="HTH araC/xylS-type" evidence="15">
    <location>
        <begin position="1268"/>
        <end position="1367"/>
    </location>
</feature>
<feature type="signal peptide" evidence="14">
    <location>
        <begin position="1"/>
        <end position="22"/>
    </location>
</feature>
<dbReference type="SUPFAM" id="SSF46689">
    <property type="entry name" value="Homeodomain-like"/>
    <property type="match status" value="1"/>
</dbReference>
<dbReference type="PANTHER" id="PTHR43547">
    <property type="entry name" value="TWO-COMPONENT HISTIDINE KINASE"/>
    <property type="match status" value="1"/>
</dbReference>
<dbReference type="InterPro" id="IPR003594">
    <property type="entry name" value="HATPase_dom"/>
</dbReference>
<dbReference type="GO" id="GO:0000155">
    <property type="term" value="F:phosphorelay sensor kinase activity"/>
    <property type="evidence" value="ECO:0007669"/>
    <property type="project" value="InterPro"/>
</dbReference>
<dbReference type="InterPro" id="IPR003661">
    <property type="entry name" value="HisK_dim/P_dom"/>
</dbReference>
<dbReference type="InterPro" id="IPR036097">
    <property type="entry name" value="HisK_dim/P_sf"/>
</dbReference>
<dbReference type="InterPro" id="IPR015943">
    <property type="entry name" value="WD40/YVTN_repeat-like_dom_sf"/>
</dbReference>
<dbReference type="CDD" id="cd00082">
    <property type="entry name" value="HisKA"/>
    <property type="match status" value="1"/>
</dbReference>
<dbReference type="InterPro" id="IPR001789">
    <property type="entry name" value="Sig_transdc_resp-reg_receiver"/>
</dbReference>
<dbReference type="SUPFAM" id="SSF52172">
    <property type="entry name" value="CheY-like"/>
    <property type="match status" value="1"/>
</dbReference>
<dbReference type="InterPro" id="IPR011006">
    <property type="entry name" value="CheY-like_superfamily"/>
</dbReference>
<dbReference type="STRING" id="551996.SAMN05192573_108205"/>
<dbReference type="SMART" id="SM00388">
    <property type="entry name" value="HisKA"/>
    <property type="match status" value="1"/>
</dbReference>
<evidence type="ECO:0000259" key="17">
    <source>
        <dbReference type="PROSITE" id="PS50110"/>
    </source>
</evidence>
<dbReference type="SMART" id="SM00448">
    <property type="entry name" value="REC"/>
    <property type="match status" value="1"/>
</dbReference>
<dbReference type="Pfam" id="PF00512">
    <property type="entry name" value="HisKA"/>
    <property type="match status" value="1"/>
</dbReference>
<evidence type="ECO:0000256" key="12">
    <source>
        <dbReference type="PROSITE-ProRule" id="PRU00169"/>
    </source>
</evidence>
<keyword evidence="8" id="KW-0902">Two-component regulatory system</keyword>
<dbReference type="PRINTS" id="PR00344">
    <property type="entry name" value="BCTRLSENSOR"/>
</dbReference>
<dbReference type="Gene3D" id="3.30.565.10">
    <property type="entry name" value="Histidine kinase-like ATPase, C-terminal domain"/>
    <property type="match status" value="1"/>
</dbReference>
<dbReference type="InterPro" id="IPR013783">
    <property type="entry name" value="Ig-like_fold"/>
</dbReference>
<dbReference type="EMBL" id="FNCG01000008">
    <property type="protein sequence ID" value="SDH30352.1"/>
    <property type="molecule type" value="Genomic_DNA"/>
</dbReference>
<proteinExistence type="predicted"/>
<protein>
    <recommendedName>
        <fullName evidence="2">histidine kinase</fullName>
        <ecNumber evidence="2">2.7.13.3</ecNumber>
    </recommendedName>
</protein>
<dbReference type="SUPFAM" id="SSF101898">
    <property type="entry name" value="NHL repeat"/>
    <property type="match status" value="1"/>
</dbReference>
<dbReference type="InterPro" id="IPR011123">
    <property type="entry name" value="Y_Y_Y"/>
</dbReference>
<evidence type="ECO:0000256" key="2">
    <source>
        <dbReference type="ARBA" id="ARBA00012438"/>
    </source>
</evidence>
<dbReference type="SUPFAM" id="SSF63829">
    <property type="entry name" value="Calcium-dependent phosphotriesterase"/>
    <property type="match status" value="2"/>
</dbReference>
<dbReference type="Proteomes" id="UP000199705">
    <property type="component" value="Unassembled WGS sequence"/>
</dbReference>
<dbReference type="InterPro" id="IPR004358">
    <property type="entry name" value="Sig_transdc_His_kin-like_C"/>
</dbReference>
<feature type="transmembrane region" description="Helical" evidence="13">
    <location>
        <begin position="802"/>
        <end position="819"/>
    </location>
</feature>
<organism evidence="18 19">
    <name type="scientific">Mucilaginibacter gossypii</name>
    <dbReference type="NCBI Taxonomy" id="551996"/>
    <lineage>
        <taxon>Bacteria</taxon>
        <taxon>Pseudomonadati</taxon>
        <taxon>Bacteroidota</taxon>
        <taxon>Sphingobacteriia</taxon>
        <taxon>Sphingobacteriales</taxon>
        <taxon>Sphingobacteriaceae</taxon>
        <taxon>Mucilaginibacter</taxon>
    </lineage>
</organism>
<dbReference type="Pfam" id="PF07495">
    <property type="entry name" value="Y_Y_Y"/>
    <property type="match status" value="1"/>
</dbReference>
<evidence type="ECO:0000256" key="11">
    <source>
        <dbReference type="ARBA" id="ARBA00023163"/>
    </source>
</evidence>